<dbReference type="Gene3D" id="3.20.20.140">
    <property type="entry name" value="Metal-dependent hydrolases"/>
    <property type="match status" value="1"/>
</dbReference>
<sequence>MFWDFDVPITLDKSGASRNASPVIDSLRTFGYGGIVLSESVTGKVVKKCSFDSRPISRLKSSFSQATELVQKTRLNVILSDSQQIQTLSSSNACIQSYDIIAIQPTTEKLFYQACQTIDCDIITFDLSDRIPFMLKFPAVNSAIARGIFFEISYSSLISDAASRHHYLSNCLNIVRVTKGRNLIISSHAVQAMLVRGPYDVMNLCALIGLSQSEAKAALAINPQAALAHAQVRRSAQGVCLASNIASLHPENDAWILS</sequence>
<proteinExistence type="inferred from homology"/>
<dbReference type="SUPFAM" id="SSF89550">
    <property type="entry name" value="PHP domain-like"/>
    <property type="match status" value="1"/>
</dbReference>
<dbReference type="InterPro" id="IPR002738">
    <property type="entry name" value="RNase_P_p30"/>
</dbReference>
<dbReference type="GO" id="GO:0008033">
    <property type="term" value="P:tRNA processing"/>
    <property type="evidence" value="ECO:0007669"/>
    <property type="project" value="UniProtKB-KW"/>
</dbReference>
<evidence type="ECO:0000313" key="4">
    <source>
        <dbReference type="EMBL" id="CRZ10247.1"/>
    </source>
</evidence>
<protein>
    <submittedName>
        <fullName evidence="4">Uncharacterized protein</fullName>
    </submittedName>
</protein>
<dbReference type="AlphaFoldDB" id="A0A0H5R961"/>
<dbReference type="Pfam" id="PF01876">
    <property type="entry name" value="RNase_P_p30"/>
    <property type="match status" value="1"/>
</dbReference>
<name>A0A0H5R961_9EUKA</name>
<dbReference type="EMBL" id="HACM01009805">
    <property type="protein sequence ID" value="CRZ10247.1"/>
    <property type="molecule type" value="Transcribed_RNA"/>
</dbReference>
<organism evidence="4">
    <name type="scientific">Spongospora subterranea</name>
    <dbReference type="NCBI Taxonomy" id="70186"/>
    <lineage>
        <taxon>Eukaryota</taxon>
        <taxon>Sar</taxon>
        <taxon>Rhizaria</taxon>
        <taxon>Endomyxa</taxon>
        <taxon>Phytomyxea</taxon>
        <taxon>Plasmodiophorida</taxon>
        <taxon>Plasmodiophoridae</taxon>
        <taxon>Spongospora</taxon>
    </lineage>
</organism>
<dbReference type="GO" id="GO:0003723">
    <property type="term" value="F:RNA binding"/>
    <property type="evidence" value="ECO:0007669"/>
    <property type="project" value="TreeGrafter"/>
</dbReference>
<evidence type="ECO:0000256" key="2">
    <source>
        <dbReference type="ARBA" id="ARBA00007331"/>
    </source>
</evidence>
<dbReference type="PANTHER" id="PTHR13031:SF0">
    <property type="entry name" value="RIBONUCLEASE P PROTEIN SUBUNIT P30"/>
    <property type="match status" value="1"/>
</dbReference>
<evidence type="ECO:0000256" key="1">
    <source>
        <dbReference type="ARBA" id="ARBA00004123"/>
    </source>
</evidence>
<comment type="similarity">
    <text evidence="2">Belongs to the eukaryotic/archaeal RNase P protein component 3 family.</text>
</comment>
<dbReference type="PANTHER" id="PTHR13031">
    <property type="entry name" value="RIBONUCLEASE P SUBUNIT P30"/>
    <property type="match status" value="1"/>
</dbReference>
<evidence type="ECO:0000256" key="3">
    <source>
        <dbReference type="ARBA" id="ARBA00022694"/>
    </source>
</evidence>
<dbReference type="InterPro" id="IPR016195">
    <property type="entry name" value="Pol/histidinol_Pase-like"/>
</dbReference>
<accession>A0A0H5R961</accession>
<keyword evidence="3" id="KW-0819">tRNA processing</keyword>
<reference evidence="4" key="1">
    <citation type="submission" date="2015-04" db="EMBL/GenBank/DDBJ databases">
        <title>The genome sequence of the plant pathogenic Rhizarian Plasmodiophora brassicae reveals insights in its biotrophic life cycle and the origin of chitin synthesis.</title>
        <authorList>
            <person name="Schwelm A."/>
            <person name="Fogelqvist J."/>
            <person name="Knaust A."/>
            <person name="Julke S."/>
            <person name="Lilja T."/>
            <person name="Dhandapani V."/>
            <person name="Bonilla-Rosso G."/>
            <person name="Karlsson M."/>
            <person name="Shevchenko A."/>
            <person name="Choi S.R."/>
            <person name="Kim H.G."/>
            <person name="Park J.Y."/>
            <person name="Lim Y.P."/>
            <person name="Ludwig-Muller J."/>
            <person name="Dixelius C."/>
        </authorList>
    </citation>
    <scope>NUCLEOTIDE SEQUENCE</scope>
    <source>
        <tissue evidence="4">Potato root galls</tissue>
    </source>
</reference>
<comment type="subcellular location">
    <subcellularLocation>
        <location evidence="1">Nucleus</location>
    </subcellularLocation>
</comment>
<dbReference type="GO" id="GO:0005655">
    <property type="term" value="C:nucleolar ribonuclease P complex"/>
    <property type="evidence" value="ECO:0007669"/>
    <property type="project" value="TreeGrafter"/>
</dbReference>